<dbReference type="Proteomes" id="UP001241377">
    <property type="component" value="Unassembled WGS sequence"/>
</dbReference>
<keyword evidence="2" id="KW-1185">Reference proteome</keyword>
<organism evidence="1 2">
    <name type="scientific">Naganishia cerealis</name>
    <dbReference type="NCBI Taxonomy" id="610337"/>
    <lineage>
        <taxon>Eukaryota</taxon>
        <taxon>Fungi</taxon>
        <taxon>Dikarya</taxon>
        <taxon>Basidiomycota</taxon>
        <taxon>Agaricomycotina</taxon>
        <taxon>Tremellomycetes</taxon>
        <taxon>Filobasidiales</taxon>
        <taxon>Filobasidiaceae</taxon>
        <taxon>Naganishia</taxon>
    </lineage>
</organism>
<evidence type="ECO:0000313" key="1">
    <source>
        <dbReference type="EMBL" id="KAJ9091400.1"/>
    </source>
</evidence>
<gene>
    <name evidence="1" type="ORF">QFC19_009110</name>
</gene>
<name>A0ACC2UWY3_9TREE</name>
<protein>
    <submittedName>
        <fullName evidence="1">Uncharacterized protein</fullName>
    </submittedName>
</protein>
<evidence type="ECO:0000313" key="2">
    <source>
        <dbReference type="Proteomes" id="UP001241377"/>
    </source>
</evidence>
<proteinExistence type="predicted"/>
<reference evidence="1" key="1">
    <citation type="submission" date="2023-04" db="EMBL/GenBank/DDBJ databases">
        <title>Draft Genome sequencing of Naganishia species isolated from polar environments using Oxford Nanopore Technology.</title>
        <authorList>
            <person name="Leo P."/>
            <person name="Venkateswaran K."/>
        </authorList>
    </citation>
    <scope>NUCLEOTIDE SEQUENCE</scope>
    <source>
        <strain evidence="1">MNA-CCFEE 5261</strain>
    </source>
</reference>
<dbReference type="EMBL" id="JASBWR010000150">
    <property type="protein sequence ID" value="KAJ9091400.1"/>
    <property type="molecule type" value="Genomic_DNA"/>
</dbReference>
<sequence>MIPKGAKSYMSYLGNAEQAYARQRQSHGAEPFAKVKKPRVSNKNTKTAMITGVRGQTKKALKLKEGAGADAKRVMDAVMNRESSLTDKEKKAVWTALTAQHVIWMDKVVGEHLIRLQEQKERELTVLERHAAVLEKNVKLMQDAFERDECSFFKMYNGLRDPTGRSNYSDD</sequence>
<accession>A0ACC2UWY3</accession>
<comment type="caution">
    <text evidence="1">The sequence shown here is derived from an EMBL/GenBank/DDBJ whole genome shotgun (WGS) entry which is preliminary data.</text>
</comment>